<dbReference type="InterPro" id="IPR003313">
    <property type="entry name" value="AraC-bd"/>
</dbReference>
<name>A0A1M5Z447_9GAMM</name>
<dbReference type="CDD" id="cd06124">
    <property type="entry name" value="cupin_NimR-like_N"/>
    <property type="match status" value="1"/>
</dbReference>
<dbReference type="InterPro" id="IPR020449">
    <property type="entry name" value="Tscrpt_reg_AraC-type_HTH"/>
</dbReference>
<evidence type="ECO:0000256" key="3">
    <source>
        <dbReference type="ARBA" id="ARBA00023125"/>
    </source>
</evidence>
<dbReference type="STRING" id="299255.SAMN02745129_4617"/>
<protein>
    <submittedName>
        <fullName evidence="7">AraC-type DNA-binding protein</fullName>
    </submittedName>
</protein>
<dbReference type="InterPro" id="IPR011051">
    <property type="entry name" value="RmlC_Cupin_sf"/>
</dbReference>
<reference evidence="7 8" key="1">
    <citation type="submission" date="2016-11" db="EMBL/GenBank/DDBJ databases">
        <authorList>
            <person name="Jaros S."/>
            <person name="Januszkiewicz K."/>
            <person name="Wedrychowicz H."/>
        </authorList>
    </citation>
    <scope>NUCLEOTIDE SEQUENCE [LARGE SCALE GENOMIC DNA]</scope>
    <source>
        <strain evidence="7 8">DSM 16917</strain>
    </source>
</reference>
<dbReference type="AlphaFoldDB" id="A0A1M5Z447"/>
<dbReference type="InterPro" id="IPR009057">
    <property type="entry name" value="Homeodomain-like_sf"/>
</dbReference>
<sequence>MVHGDQDKLNDGVDRYPLPLEPEGEIYLLKEEVAPETTFLPHRHQWGQLNVVDRGVMEIGVEQQRWLSPPQYGIWIPPDVIHSSYSRQRVAYRALYLNRQWSGQLPSQPCMIKISPLLRAVVADLSRREINSPTSAADRRLAQVIFDQLLQADPEPVYLPDSDDPLIKPILRALQSAPANDDPLAVWAQRRHSTERTLARHFQRELGMSFSEWRGRLRFLASLSLLRKGLSIKEVALELGYSTSSAFIALFRRHAGMSPEQYRRERGLNAQRQLG</sequence>
<dbReference type="GO" id="GO:0043565">
    <property type="term" value="F:sequence-specific DNA binding"/>
    <property type="evidence" value="ECO:0007669"/>
    <property type="project" value="InterPro"/>
</dbReference>
<dbReference type="PRINTS" id="PR00032">
    <property type="entry name" value="HTHARAC"/>
</dbReference>
<dbReference type="SMART" id="SM00342">
    <property type="entry name" value="HTH_ARAC"/>
    <property type="match status" value="1"/>
</dbReference>
<evidence type="ECO:0000256" key="2">
    <source>
        <dbReference type="ARBA" id="ARBA00023015"/>
    </source>
</evidence>
<dbReference type="InterPro" id="IPR018062">
    <property type="entry name" value="HTH_AraC-typ_CS"/>
</dbReference>
<dbReference type="RefSeq" id="WP_082766733.1">
    <property type="nucleotide sequence ID" value="NZ_FQXG01000009.1"/>
</dbReference>
<dbReference type="InterPro" id="IPR014710">
    <property type="entry name" value="RmlC-like_jellyroll"/>
</dbReference>
<keyword evidence="8" id="KW-1185">Reference proteome</keyword>
<evidence type="ECO:0000256" key="1">
    <source>
        <dbReference type="ARBA" id="ARBA00022491"/>
    </source>
</evidence>
<evidence type="ECO:0000313" key="8">
    <source>
        <dbReference type="Proteomes" id="UP000184268"/>
    </source>
</evidence>
<keyword evidence="2" id="KW-0805">Transcription regulation</keyword>
<evidence type="ECO:0000313" key="7">
    <source>
        <dbReference type="EMBL" id="SHI19037.1"/>
    </source>
</evidence>
<evidence type="ECO:0000256" key="5">
    <source>
        <dbReference type="ARBA" id="ARBA00023163"/>
    </source>
</evidence>
<evidence type="ECO:0000259" key="6">
    <source>
        <dbReference type="PROSITE" id="PS01124"/>
    </source>
</evidence>
<dbReference type="PROSITE" id="PS00041">
    <property type="entry name" value="HTH_ARAC_FAMILY_1"/>
    <property type="match status" value="1"/>
</dbReference>
<dbReference type="PROSITE" id="PS01124">
    <property type="entry name" value="HTH_ARAC_FAMILY_2"/>
    <property type="match status" value="1"/>
</dbReference>
<dbReference type="Gene3D" id="2.60.120.10">
    <property type="entry name" value="Jelly Rolls"/>
    <property type="match status" value="1"/>
</dbReference>
<gene>
    <name evidence="7" type="ORF">SAMN02745129_4617</name>
</gene>
<keyword evidence="4" id="KW-0010">Activator</keyword>
<dbReference type="Proteomes" id="UP000184268">
    <property type="component" value="Unassembled WGS sequence"/>
</dbReference>
<dbReference type="Pfam" id="PF12833">
    <property type="entry name" value="HTH_18"/>
    <property type="match status" value="1"/>
</dbReference>
<evidence type="ECO:0000256" key="4">
    <source>
        <dbReference type="ARBA" id="ARBA00023159"/>
    </source>
</evidence>
<dbReference type="PANTHER" id="PTHR11019">
    <property type="entry name" value="HTH-TYPE TRANSCRIPTIONAL REGULATOR NIMR"/>
    <property type="match status" value="1"/>
</dbReference>
<organism evidence="7 8">
    <name type="scientific">Ferrimonas marina</name>
    <dbReference type="NCBI Taxonomy" id="299255"/>
    <lineage>
        <taxon>Bacteria</taxon>
        <taxon>Pseudomonadati</taxon>
        <taxon>Pseudomonadota</taxon>
        <taxon>Gammaproteobacteria</taxon>
        <taxon>Alteromonadales</taxon>
        <taxon>Ferrimonadaceae</taxon>
        <taxon>Ferrimonas</taxon>
    </lineage>
</organism>
<dbReference type="InterPro" id="IPR018060">
    <property type="entry name" value="HTH_AraC"/>
</dbReference>
<proteinExistence type="predicted"/>
<accession>A0A1M5Z447</accession>
<dbReference type="FunFam" id="1.10.10.60:FF:000132">
    <property type="entry name" value="AraC family transcriptional regulator"/>
    <property type="match status" value="1"/>
</dbReference>
<dbReference type="SUPFAM" id="SSF46689">
    <property type="entry name" value="Homeodomain-like"/>
    <property type="match status" value="2"/>
</dbReference>
<feature type="domain" description="HTH araC/xylS-type" evidence="6">
    <location>
        <begin position="168"/>
        <end position="265"/>
    </location>
</feature>
<keyword evidence="1" id="KW-0678">Repressor</keyword>
<dbReference type="GO" id="GO:0003700">
    <property type="term" value="F:DNA-binding transcription factor activity"/>
    <property type="evidence" value="ECO:0007669"/>
    <property type="project" value="InterPro"/>
</dbReference>
<dbReference type="SUPFAM" id="SSF51182">
    <property type="entry name" value="RmlC-like cupins"/>
    <property type="match status" value="1"/>
</dbReference>
<dbReference type="Pfam" id="PF02311">
    <property type="entry name" value="AraC_binding"/>
    <property type="match status" value="1"/>
</dbReference>
<keyword evidence="3 7" id="KW-0238">DNA-binding</keyword>
<dbReference type="EMBL" id="FQXG01000009">
    <property type="protein sequence ID" value="SHI19037.1"/>
    <property type="molecule type" value="Genomic_DNA"/>
</dbReference>
<dbReference type="PANTHER" id="PTHR11019:SF190">
    <property type="entry name" value="ARAC-FAMILY REGULATORY PROTEIN"/>
    <property type="match status" value="1"/>
</dbReference>
<dbReference type="Gene3D" id="1.10.10.60">
    <property type="entry name" value="Homeodomain-like"/>
    <property type="match status" value="1"/>
</dbReference>
<keyword evidence="5" id="KW-0804">Transcription</keyword>